<dbReference type="InterPro" id="IPR036365">
    <property type="entry name" value="PGBD-like_sf"/>
</dbReference>
<dbReference type="InterPro" id="IPR052026">
    <property type="entry name" value="ExeA_AAA_ATPase_DNA-bind"/>
</dbReference>
<dbReference type="Gene3D" id="3.40.50.300">
    <property type="entry name" value="P-loop containing nucleotide triphosphate hydrolases"/>
    <property type="match status" value="1"/>
</dbReference>
<reference evidence="3 4" key="1">
    <citation type="submission" date="2020-08" db="EMBL/GenBank/DDBJ databases">
        <title>Genome sequence of Diaphorobacter ruginosibacter DSM 27467T.</title>
        <authorList>
            <person name="Hyun D.-W."/>
            <person name="Bae J.-W."/>
        </authorList>
    </citation>
    <scope>NUCLEOTIDE SEQUENCE [LARGE SCALE GENOMIC DNA]</scope>
    <source>
        <strain evidence="3 4">DSM 27467</strain>
    </source>
</reference>
<feature type="domain" description="AAA+ ATPase" evidence="2">
    <location>
        <begin position="42"/>
        <end position="194"/>
    </location>
</feature>
<dbReference type="EMBL" id="CP060714">
    <property type="protein sequence ID" value="QNN59402.1"/>
    <property type="molecule type" value="Genomic_DNA"/>
</dbReference>
<dbReference type="KEGG" id="drg:H9K76_02275"/>
<dbReference type="PANTHER" id="PTHR35894">
    <property type="entry name" value="GENERAL SECRETION PATHWAY PROTEIN A-RELATED"/>
    <property type="match status" value="1"/>
</dbReference>
<dbReference type="PANTHER" id="PTHR35894:SF1">
    <property type="entry name" value="PHOSPHORIBULOKINASE _ URIDINE KINASE FAMILY"/>
    <property type="match status" value="1"/>
</dbReference>
<dbReference type="Pfam" id="PF13401">
    <property type="entry name" value="AAA_22"/>
    <property type="match status" value="1"/>
</dbReference>
<dbReference type="InterPro" id="IPR049945">
    <property type="entry name" value="AAA_22"/>
</dbReference>
<sequence>MYASFFGLEHQPFSIAPDPRYLFMSERHREALAHLLFGLDAGGGFVLLTGEIGTGKTTVCRCFLEQIPDHCNVAYIFNPKLTVQELLRSICDEFGVAHAAAVPGMETVKDCIDPLNAFLLDSYAKGRNNVLIIDEAQNLAPDVLEQLRLLTNLETSERKLLQIILIGQPELRDMLADPSLEQLAQRVIARYHLEALSLSETRQYIAHRLAVAGLRGPSPFGTKALQRIQSLTGGVPRRINLLCDRAMLGAYSAGAREVSDTVVRQAAREVFGVRSKPSSAAEAPGRTAAWWPAGALALALVAGGTGWLLRGERAPASAALQAATEPATSSADGHAPATATATSSASGPAPAAVPSSAPASTPAATSAPASAEQPGAPAVSNAAELQAFLVAQASDDFSAWKVLAQNWNLYLTGKSADPCPALSRQGLQCYRNRKAGLALVRQLNRPVMLTLVASNADGQPLRANAVLQGLNEENAWLDGVDGSQIVLPVSQLATLWHGEITTLWRAPQALADGVDPNASPAALAWLDQQLAHLLRTDDKDLAKAPQGKAKVAAVRRERIRQFQLAQGITPDGQAGPLTLMLLNRAAGVTEPRLRTGA</sequence>
<evidence type="ECO:0000259" key="2">
    <source>
        <dbReference type="SMART" id="SM00382"/>
    </source>
</evidence>
<dbReference type="Gene3D" id="3.90.70.10">
    <property type="entry name" value="Cysteine proteinases"/>
    <property type="match status" value="1"/>
</dbReference>
<proteinExistence type="predicted"/>
<dbReference type="InterPro" id="IPR003593">
    <property type="entry name" value="AAA+_ATPase"/>
</dbReference>
<dbReference type="CDD" id="cd00009">
    <property type="entry name" value="AAA"/>
    <property type="match status" value="1"/>
</dbReference>
<evidence type="ECO:0000313" key="3">
    <source>
        <dbReference type="EMBL" id="QNN59402.1"/>
    </source>
</evidence>
<dbReference type="SUPFAM" id="SSF52540">
    <property type="entry name" value="P-loop containing nucleoside triphosphate hydrolases"/>
    <property type="match status" value="1"/>
</dbReference>
<dbReference type="RefSeq" id="WP_187600414.1">
    <property type="nucleotide sequence ID" value="NZ_CP060714.1"/>
</dbReference>
<accession>A0A7G9RUX7</accession>
<dbReference type="Proteomes" id="UP000515811">
    <property type="component" value="Chromosome"/>
</dbReference>
<gene>
    <name evidence="3" type="ORF">H9K76_02275</name>
</gene>
<feature type="region of interest" description="Disordered" evidence="1">
    <location>
        <begin position="320"/>
        <end position="377"/>
    </location>
</feature>
<dbReference type="SMART" id="SM00382">
    <property type="entry name" value="AAA"/>
    <property type="match status" value="1"/>
</dbReference>
<organism evidence="3 4">
    <name type="scientific">Diaphorobacter ruginosibacter</name>
    <dbReference type="NCBI Taxonomy" id="1715720"/>
    <lineage>
        <taxon>Bacteria</taxon>
        <taxon>Pseudomonadati</taxon>
        <taxon>Pseudomonadota</taxon>
        <taxon>Betaproteobacteria</taxon>
        <taxon>Burkholderiales</taxon>
        <taxon>Comamonadaceae</taxon>
        <taxon>Diaphorobacter</taxon>
    </lineage>
</organism>
<evidence type="ECO:0000256" key="1">
    <source>
        <dbReference type="SAM" id="MobiDB-lite"/>
    </source>
</evidence>
<dbReference type="GO" id="GO:0016887">
    <property type="term" value="F:ATP hydrolysis activity"/>
    <property type="evidence" value="ECO:0007669"/>
    <property type="project" value="InterPro"/>
</dbReference>
<dbReference type="SUPFAM" id="SSF47090">
    <property type="entry name" value="PGBD-like"/>
    <property type="match status" value="1"/>
</dbReference>
<evidence type="ECO:0000313" key="4">
    <source>
        <dbReference type="Proteomes" id="UP000515811"/>
    </source>
</evidence>
<feature type="compositionally biased region" description="Low complexity" evidence="1">
    <location>
        <begin position="335"/>
        <end position="371"/>
    </location>
</feature>
<keyword evidence="4" id="KW-1185">Reference proteome</keyword>
<dbReference type="InterPro" id="IPR027417">
    <property type="entry name" value="P-loop_NTPase"/>
</dbReference>
<name>A0A7G9RUX7_9BURK</name>
<dbReference type="AlphaFoldDB" id="A0A7G9RUX7"/>
<protein>
    <submittedName>
        <fullName evidence="3">AAA family ATPase</fullName>
    </submittedName>
</protein>